<comment type="caution">
    <text evidence="4">Lacks conserved residue(s) required for the propagation of feature annotation.</text>
</comment>
<dbReference type="GO" id="GO:0016042">
    <property type="term" value="P:lipid catabolic process"/>
    <property type="evidence" value="ECO:0007669"/>
    <property type="project" value="UniProtKB-KW"/>
</dbReference>
<name>A0A4U5N0K8_POPAL</name>
<dbReference type="InterPro" id="IPR002641">
    <property type="entry name" value="PNPLA_dom"/>
</dbReference>
<dbReference type="PANTHER" id="PTHR32176">
    <property type="entry name" value="XYLOSE ISOMERASE"/>
    <property type="match status" value="1"/>
</dbReference>
<comment type="similarity">
    <text evidence="1 5">Belongs to the patatin family.</text>
</comment>
<dbReference type="Gene3D" id="3.40.1090.10">
    <property type="entry name" value="Cytosolic phospholipase A2 catalytic domain"/>
    <property type="match status" value="1"/>
</dbReference>
<dbReference type="SUPFAM" id="SSF52151">
    <property type="entry name" value="FabD/lysophospholipase-like"/>
    <property type="match status" value="1"/>
</dbReference>
<dbReference type="GO" id="GO:0047372">
    <property type="term" value="F:monoacylglycerol lipase activity"/>
    <property type="evidence" value="ECO:0007669"/>
    <property type="project" value="TreeGrafter"/>
</dbReference>
<comment type="function">
    <text evidence="5">Lipolytic acyl hydrolase (LAH).</text>
</comment>
<dbReference type="PROSITE" id="PS51635">
    <property type="entry name" value="PNPLA"/>
    <property type="match status" value="1"/>
</dbReference>
<sequence>MGSECAIQPDPNEGVITILSIDGGGVRGIIPSEVLGYLESILQGLENNKNVRIADYFDFIAGTSTGGLITAMLTASEDGKGPLLSAKKIIGFYMDHSKNIFKKKSTDENSHGEVAKTKSDNARFTDVMKDIMSSISKSISSNNSSSSNSNNNSSSNILDNFFEALYKLASNSSNNP</sequence>
<feature type="short sequence motif" description="GXGXXG" evidence="4">
    <location>
        <begin position="23"/>
        <end position="28"/>
    </location>
</feature>
<reference evidence="7" key="1">
    <citation type="submission" date="2018-10" db="EMBL/GenBank/DDBJ databases">
        <title>Population genomic analysis revealed the cold adaptation of white poplar.</title>
        <authorList>
            <person name="Liu Y.-J."/>
        </authorList>
    </citation>
    <scope>NUCLEOTIDE SEQUENCE [LARGE SCALE GENOMIC DNA]</scope>
    <source>
        <strain evidence="7">PAL-ZL1</strain>
    </source>
</reference>
<dbReference type="AlphaFoldDB" id="A0A4U5N0K8"/>
<evidence type="ECO:0000256" key="4">
    <source>
        <dbReference type="PROSITE-ProRule" id="PRU01161"/>
    </source>
</evidence>
<evidence type="ECO:0000256" key="3">
    <source>
        <dbReference type="ARBA" id="ARBA00023098"/>
    </source>
</evidence>
<protein>
    <recommendedName>
        <fullName evidence="5">Patatin</fullName>
        <ecNumber evidence="5">3.1.1.-</ecNumber>
    </recommendedName>
</protein>
<gene>
    <name evidence="7" type="ORF">D5086_0000285050</name>
</gene>
<evidence type="ECO:0000259" key="6">
    <source>
        <dbReference type="PROSITE" id="PS51635"/>
    </source>
</evidence>
<keyword evidence="3 5" id="KW-0443">Lipid metabolism</keyword>
<evidence type="ECO:0000256" key="2">
    <source>
        <dbReference type="ARBA" id="ARBA00022963"/>
    </source>
</evidence>
<dbReference type="Pfam" id="PF01734">
    <property type="entry name" value="Patatin"/>
    <property type="match status" value="1"/>
</dbReference>
<dbReference type="GO" id="GO:0004620">
    <property type="term" value="F:phospholipase activity"/>
    <property type="evidence" value="ECO:0007669"/>
    <property type="project" value="TreeGrafter"/>
</dbReference>
<evidence type="ECO:0000313" key="7">
    <source>
        <dbReference type="EMBL" id="TKR75463.1"/>
    </source>
</evidence>
<accession>A0A4U5N0K8</accession>
<feature type="domain" description="PNPLA" evidence="6">
    <location>
        <begin position="19"/>
        <end position="176"/>
    </location>
</feature>
<dbReference type="EC" id="3.1.1.-" evidence="5"/>
<dbReference type="PANTHER" id="PTHR32176:SF116">
    <property type="entry name" value="PATATIN"/>
    <property type="match status" value="1"/>
</dbReference>
<comment type="caution">
    <text evidence="7">The sequence shown here is derived from an EMBL/GenBank/DDBJ whole genome shotgun (WGS) entry which is preliminary data.</text>
</comment>
<dbReference type="EMBL" id="RCHU01001125">
    <property type="protein sequence ID" value="TKR75463.1"/>
    <property type="molecule type" value="Genomic_DNA"/>
</dbReference>
<evidence type="ECO:0000256" key="1">
    <source>
        <dbReference type="ARBA" id="ARBA00010240"/>
    </source>
</evidence>
<organism evidence="7">
    <name type="scientific">Populus alba</name>
    <name type="common">White poplar</name>
    <dbReference type="NCBI Taxonomy" id="43335"/>
    <lineage>
        <taxon>Eukaryota</taxon>
        <taxon>Viridiplantae</taxon>
        <taxon>Streptophyta</taxon>
        <taxon>Embryophyta</taxon>
        <taxon>Tracheophyta</taxon>
        <taxon>Spermatophyta</taxon>
        <taxon>Magnoliopsida</taxon>
        <taxon>eudicotyledons</taxon>
        <taxon>Gunneridae</taxon>
        <taxon>Pentapetalae</taxon>
        <taxon>rosids</taxon>
        <taxon>fabids</taxon>
        <taxon>Malpighiales</taxon>
        <taxon>Salicaceae</taxon>
        <taxon>Saliceae</taxon>
        <taxon>Populus</taxon>
    </lineage>
</organism>
<evidence type="ECO:0000256" key="5">
    <source>
        <dbReference type="RuleBase" id="RU361262"/>
    </source>
</evidence>
<feature type="short sequence motif" description="GXSXG" evidence="4">
    <location>
        <begin position="62"/>
        <end position="66"/>
    </location>
</feature>
<dbReference type="InterPro" id="IPR016035">
    <property type="entry name" value="Acyl_Trfase/lysoPLipase"/>
</dbReference>
<keyword evidence="2 5" id="KW-0442">Lipid degradation</keyword>
<keyword evidence="5" id="KW-0378">Hydrolase</keyword>
<proteinExistence type="inferred from homology"/>
<comment type="domain">
    <text evidence="5">The nitrogen atoms of the two glycine residues in the GGXR motif define the oxyanion hole, and stabilize the oxyanion that forms during the nucleophilic attack by the catalytic serine during substrate cleavage.</text>
</comment>